<organism evidence="10">
    <name type="scientific">Carnation mottle virus</name>
    <name type="common">CarMV</name>
    <dbReference type="NCBI Taxonomy" id="11986"/>
    <lineage>
        <taxon>Viruses</taxon>
        <taxon>Riboviria</taxon>
        <taxon>Orthornavirae</taxon>
        <taxon>Kitrinoviricota</taxon>
        <taxon>Tolucaviricetes</taxon>
        <taxon>Tolivirales</taxon>
        <taxon>Tombusviridae</taxon>
        <taxon>Procedovirinae</taxon>
        <taxon>Alphacarmovirus</taxon>
        <taxon>Alphacarmovirus dianthi</taxon>
    </lineage>
</organism>
<comment type="similarity">
    <text evidence="2">Belongs to the icosahedral plant coat protein family.</text>
</comment>
<evidence type="ECO:0000256" key="1">
    <source>
        <dbReference type="ARBA" id="ARBA00004328"/>
    </source>
</evidence>
<sequence>MENKGEKIAMNPTVQTLAQKGDKLAVKLVTRGWASLSTNQKRRAEMLVGYTPAILAFTPRRPRMTNPPPRTSRNSPGQAGKSMTMSKTELLSTVKGTTGVIPSFEDWVVSPRNVAVFPQLSLLATNFNKYRITALTVKYSPACSFETNGRVALGFNDDASDTPPTTKVGFYDLGKHVETAAQTAKDLVIPVDGKTRFIRDSASDDAKLVDFGRIVLSTYGFDKADTVVGELFIQYTIVLSDPTKTAKISQASNDKVSDGPTYVVPSVNGNELQLRVVAAGKWCIIVRGTVEGGFTKPTLIGPGISGDVDYESARPIAICELVTQMEGQILKITKTSAEQPLQWVVYRM</sequence>
<evidence type="ECO:0000256" key="5">
    <source>
        <dbReference type="ARBA" id="ARBA00022844"/>
    </source>
</evidence>
<organismHost>
    <name type="scientific">Dianthus caryophyllus</name>
    <name type="common">Carnation</name>
    <name type="synonym">Clove pink</name>
    <dbReference type="NCBI Taxonomy" id="3570"/>
</organismHost>
<organismHost>
    <name type="scientific">Begonia</name>
    <dbReference type="NCBI Taxonomy" id="3681"/>
</organismHost>
<evidence type="ECO:0000259" key="8">
    <source>
        <dbReference type="Pfam" id="PF00729"/>
    </source>
</evidence>
<dbReference type="GO" id="GO:0039617">
    <property type="term" value="C:T=3 icosahedral viral capsid"/>
    <property type="evidence" value="ECO:0007669"/>
    <property type="project" value="UniProtKB-KW"/>
</dbReference>
<evidence type="ECO:0000256" key="4">
    <source>
        <dbReference type="ARBA" id="ARBA00022561"/>
    </source>
</evidence>
<organismHost>
    <name type="scientific">Dianthus chinensis</name>
    <name type="common">rainbow pink</name>
    <dbReference type="NCBI Taxonomy" id="118431"/>
</organismHost>
<evidence type="ECO:0000256" key="3">
    <source>
        <dbReference type="ARBA" id="ARBA00018091"/>
    </source>
</evidence>
<evidence type="ECO:0000256" key="7">
    <source>
        <dbReference type="SAM" id="MobiDB-lite"/>
    </source>
</evidence>
<dbReference type="SUPFAM" id="SSF88633">
    <property type="entry name" value="Positive stranded ssRNA viruses"/>
    <property type="match status" value="1"/>
</dbReference>
<dbReference type="Gene3D" id="2.60.120.20">
    <property type="match status" value="1"/>
</dbReference>
<accession>A0A510J5P6</accession>
<reference evidence="10" key="1">
    <citation type="submission" date="2019-06" db="EMBL/GenBank/DDBJ databases">
        <title>Complete genome sequence of Carnation mottle virus and Carnation cryptic virus 3 isolated from Dianthus caryophyllus.</title>
        <authorList>
            <person name="Yoon J.Y."/>
            <person name="Choi G.S."/>
            <person name="Kim D.H."/>
            <person name="Cho I.S."/>
            <person name="Kwon S.J."/>
        </authorList>
    </citation>
    <scope>NUCLEOTIDE SEQUENCE</scope>
    <source>
        <strain evidence="10">DC</strain>
    </source>
</reference>
<feature type="region of interest" description="Disordered" evidence="7">
    <location>
        <begin position="59"/>
        <end position="86"/>
    </location>
</feature>
<keyword evidence="4" id="KW-0167">Capsid protein</keyword>
<dbReference type="Pfam" id="PF08462">
    <property type="entry name" value="Carmo_coat_C"/>
    <property type="match status" value="1"/>
</dbReference>
<dbReference type="GO" id="GO:0005198">
    <property type="term" value="F:structural molecule activity"/>
    <property type="evidence" value="ECO:0007669"/>
    <property type="project" value="InterPro"/>
</dbReference>
<evidence type="ECO:0000259" key="9">
    <source>
        <dbReference type="Pfam" id="PF08462"/>
    </source>
</evidence>
<keyword evidence="6" id="KW-1142">T=3 icosahedral capsid protein</keyword>
<dbReference type="InterPro" id="IPR000937">
    <property type="entry name" value="Capsid_prot_S-dom_vir"/>
</dbReference>
<dbReference type="PRINTS" id="PR00233">
    <property type="entry name" value="ICOSAHEDRAL"/>
</dbReference>
<dbReference type="Gene3D" id="2.60.40.1780">
    <property type="entry name" value="Carmovirus coat protein"/>
    <property type="match status" value="1"/>
</dbReference>
<organismHost>
    <name type="scientific">Malus domestica</name>
    <name type="common">Apple</name>
    <name type="synonym">Pyrus malus</name>
    <dbReference type="NCBI Taxonomy" id="3750"/>
</organismHost>
<protein>
    <recommendedName>
        <fullName evidence="3">Capsid protein</fullName>
    </recommendedName>
</protein>
<evidence type="ECO:0000256" key="6">
    <source>
        <dbReference type="ARBA" id="ARBA00023060"/>
    </source>
</evidence>
<proteinExistence type="inferred from homology"/>
<keyword evidence="5" id="KW-0946">Virion</keyword>
<feature type="domain" description="Coat protein C-terminal Carmoviral" evidence="9">
    <location>
        <begin position="250"/>
        <end position="348"/>
    </location>
</feature>
<organismHost>
    <name type="scientific">Dianthus superbus</name>
    <dbReference type="NCBI Taxonomy" id="288950"/>
</organismHost>
<dbReference type="InterPro" id="IPR029053">
    <property type="entry name" value="Viral_coat"/>
</dbReference>
<organismHost>
    <name type="scientific">Dianthus barbatus</name>
    <dbReference type="NCBI Taxonomy" id="278075"/>
</organismHost>
<dbReference type="PROSITE" id="PS00555">
    <property type="entry name" value="ICOSAH_VIR_COAT_S"/>
    <property type="match status" value="1"/>
</dbReference>
<organismHost>
    <name type="scientific">Saponaria officinalis</name>
    <name type="common">Common soapwort</name>
    <name type="synonym">Lychnis saponaria</name>
    <dbReference type="NCBI Taxonomy" id="3572"/>
</organismHost>
<comment type="subcellular location">
    <subcellularLocation>
        <location evidence="1">Virion</location>
    </subcellularLocation>
</comment>
<name>A0A510J5P6_CARMV</name>
<dbReference type="Pfam" id="PF00729">
    <property type="entry name" value="Viral_coat"/>
    <property type="match status" value="1"/>
</dbReference>
<evidence type="ECO:0000256" key="2">
    <source>
        <dbReference type="ARBA" id="ARBA00007446"/>
    </source>
</evidence>
<evidence type="ECO:0000313" key="10">
    <source>
        <dbReference type="EMBL" id="BBM06287.1"/>
    </source>
</evidence>
<feature type="domain" description="Icosahedral viral capsid protein S" evidence="8">
    <location>
        <begin position="52"/>
        <end position="245"/>
    </location>
</feature>
<feature type="compositionally biased region" description="Polar residues" evidence="7">
    <location>
        <begin position="74"/>
        <end position="86"/>
    </location>
</feature>
<dbReference type="InterPro" id="IPR013669">
    <property type="entry name" value="Coat_prot_C_Carmovir"/>
</dbReference>
<dbReference type="EMBL" id="LC487707">
    <property type="protein sequence ID" value="BBM06287.1"/>
    <property type="molecule type" value="Genomic_RNA"/>
</dbReference>